<organism evidence="1 2">
    <name type="scientific">Paenibacillus barcinonensis</name>
    <dbReference type="NCBI Taxonomy" id="198119"/>
    <lineage>
        <taxon>Bacteria</taxon>
        <taxon>Bacillati</taxon>
        <taxon>Bacillota</taxon>
        <taxon>Bacilli</taxon>
        <taxon>Bacillales</taxon>
        <taxon>Paenibacillaceae</taxon>
        <taxon>Paenibacillus</taxon>
    </lineage>
</organism>
<reference evidence="1 2" key="1">
    <citation type="submission" date="2018-06" db="EMBL/GenBank/DDBJ databases">
        <title>Genomic Encyclopedia of Type Strains, Phase III (KMG-III): the genomes of soil and plant-associated and newly described type strains.</title>
        <authorList>
            <person name="Whitman W."/>
        </authorList>
    </citation>
    <scope>NUCLEOTIDE SEQUENCE [LARGE SCALE GENOMIC DNA]</scope>
    <source>
        <strain evidence="1 2">CECT 7022</strain>
    </source>
</reference>
<comment type="caution">
    <text evidence="1">The sequence shown here is derived from an EMBL/GenBank/DDBJ whole genome shotgun (WGS) entry which is preliminary data.</text>
</comment>
<gene>
    <name evidence="1" type="ORF">DFQ00_12637</name>
</gene>
<proteinExistence type="predicted"/>
<sequence>MLNPWWSAGERSAGGSAFGPLVGPGFLLFPFMGEIPCQTRTLRSLSPIPPSSLPRAPSTASKNTAFASLGNFCSLVGFARLAFHLNPWWSAGERSAGGSAFGPLVGPGFLLFPFMGEIPCQTRTLCSLSPIPPSSLPRLTHVSFTANTFAAAADAARGWLQPPAAQGGARLAPENGCYPPHPLGS</sequence>
<name>A0A2V4VY65_PAEBA</name>
<evidence type="ECO:0000313" key="2">
    <source>
        <dbReference type="Proteomes" id="UP000247790"/>
    </source>
</evidence>
<dbReference type="Proteomes" id="UP000247790">
    <property type="component" value="Unassembled WGS sequence"/>
</dbReference>
<evidence type="ECO:0000313" key="1">
    <source>
        <dbReference type="EMBL" id="PYE43825.1"/>
    </source>
</evidence>
<accession>A0A2V4VY65</accession>
<dbReference type="EMBL" id="QJSW01000026">
    <property type="protein sequence ID" value="PYE43825.1"/>
    <property type="molecule type" value="Genomic_DNA"/>
</dbReference>
<protein>
    <submittedName>
        <fullName evidence="1">Uncharacterized protein</fullName>
    </submittedName>
</protein>
<dbReference type="AlphaFoldDB" id="A0A2V4VY65"/>